<gene>
    <name evidence="2" type="ORF">ECIG_04817</name>
</gene>
<dbReference type="InterPro" id="IPR043037">
    <property type="entry name" value="CfaE_adhesin"/>
</dbReference>
<protein>
    <submittedName>
        <fullName evidence="2">CFA/I fimbrial subunit E (Colonization factor antigen I subunit E)</fullName>
    </submittedName>
</protein>
<dbReference type="AlphaFoldDB" id="F4SYH3"/>
<dbReference type="RefSeq" id="WP_000809856.1">
    <property type="nucleotide sequence ID" value="NZ_GL883905.1"/>
</dbReference>
<organism evidence="2 3">
    <name type="scientific">Escherichia coli M605</name>
    <dbReference type="NCBI Taxonomy" id="656417"/>
    <lineage>
        <taxon>Bacteria</taxon>
        <taxon>Pseudomonadati</taxon>
        <taxon>Pseudomonadota</taxon>
        <taxon>Gammaproteobacteria</taxon>
        <taxon>Enterobacterales</taxon>
        <taxon>Enterobacteriaceae</taxon>
        <taxon>Escherichia</taxon>
    </lineage>
</organism>
<evidence type="ECO:0000313" key="3">
    <source>
        <dbReference type="Proteomes" id="UP000004710"/>
    </source>
</evidence>
<dbReference type="Gene3D" id="2.60.40.2040">
    <property type="entry name" value="CFA/I fimbrial subunit E, pilin domain"/>
    <property type="match status" value="1"/>
</dbReference>
<proteinExistence type="predicted"/>
<keyword evidence="1" id="KW-0732">Signal</keyword>
<dbReference type="Gene3D" id="2.60.40.2520">
    <property type="entry name" value="CFA/I fimbrial subunit E, adhesin domain"/>
    <property type="match status" value="1"/>
</dbReference>
<evidence type="ECO:0000256" key="1">
    <source>
        <dbReference type="SAM" id="SignalP"/>
    </source>
</evidence>
<dbReference type="Proteomes" id="UP000004710">
    <property type="component" value="Unassembled WGS sequence"/>
</dbReference>
<sequence length="379" mass="41943">MKQISFSMLLYFLLLLVGPASAEVDLNPFYNVSASVDLGSPQKIDIANYYIHNWEIPPGLFFVCRSTTDATNGRCPFTNIHNALTTAWWHPTNTVTADNVELLFTEQRTKIKQILRIKGTLYWYQEYYLDSRNVSSGFIGVNGGSFGYANEMTTTMYIPADELRKLPFGGIWKAHLNLISSDYAKTGLTSGASTANPVGTLQADITLNITDNHNIRIWLPQFHGSTANVVMPLMPAYWALNKPGQVSAEKIVETCLYDGYSSNSQRFEVTLNSNYTDSSTQDFLLQNTSVPTSSPLHYQVIASPPGQPGTMQHLNPGVTQTYAGINTTGIRMVMMPGLQTPVACVPWPIRIKLLPFDLSRQTAGHYSGTLSVTFTPSLD</sequence>
<dbReference type="Pfam" id="PF07434">
    <property type="entry name" value="CblD"/>
    <property type="match status" value="1"/>
</dbReference>
<evidence type="ECO:0000313" key="2">
    <source>
        <dbReference type="EMBL" id="EGI16420.1"/>
    </source>
</evidence>
<dbReference type="InterPro" id="IPR010888">
    <property type="entry name" value="CblD"/>
</dbReference>
<feature type="chain" id="PRO_5003322374" evidence="1">
    <location>
        <begin position="23"/>
        <end position="379"/>
    </location>
</feature>
<name>F4SYH3_ECOLX</name>
<dbReference type="HOGENOM" id="CLU_042915_2_0_6"/>
<dbReference type="EMBL" id="GL883905">
    <property type="protein sequence ID" value="EGI16420.1"/>
    <property type="molecule type" value="Genomic_DNA"/>
</dbReference>
<accession>F4SYH3</accession>
<reference evidence="2 3" key="1">
    <citation type="submission" date="2010-01" db="EMBL/GenBank/DDBJ databases">
        <title>The Genome Sequence of Escherichia coli M605.</title>
        <authorList>
            <consortium name="The Broad Institute Genome Sequencing Platform"/>
            <consortium name="The Broad Institute Genome Sequencing Center for Infectious Disease"/>
            <person name="Feldgarden M."/>
            <person name="Gordon D.M."/>
            <person name="Johnson J.R."/>
            <person name="Johnston B.D."/>
            <person name="Young S."/>
            <person name="Zeng Q."/>
            <person name="Koehrsen M."/>
            <person name="Alvarado L."/>
            <person name="Berlin A.M."/>
            <person name="Borenstein D."/>
            <person name="Chapman S.B."/>
            <person name="Chen Z."/>
            <person name="Engels R."/>
            <person name="Freedman E."/>
            <person name="Gellesch M."/>
            <person name="Goldberg J."/>
            <person name="Griggs A."/>
            <person name="Gujja S."/>
            <person name="Heilman E.R."/>
            <person name="Heiman D.I."/>
            <person name="Hepburn T.A."/>
            <person name="Howarth C."/>
            <person name="Jen D."/>
            <person name="Larson L."/>
            <person name="Lewis B."/>
            <person name="Mehta T."/>
            <person name="Park D."/>
            <person name="Pearson M."/>
            <person name="Richards J."/>
            <person name="Roberts A."/>
            <person name="Saif S."/>
            <person name="Shea T.D."/>
            <person name="Shenoy N."/>
            <person name="Sisk P."/>
            <person name="Stolte C."/>
            <person name="Sykes S.N."/>
            <person name="Walk T."/>
            <person name="White J."/>
            <person name="Yandava C."/>
            <person name="Haas B."/>
            <person name="Henn M.R."/>
            <person name="Nusbaum C."/>
            <person name="Birren B."/>
        </authorList>
    </citation>
    <scope>NUCLEOTIDE SEQUENCE [LARGE SCALE GENOMIC DNA]</scope>
    <source>
        <strain evidence="2 3">M605</strain>
    </source>
</reference>
<feature type="signal peptide" evidence="1">
    <location>
        <begin position="1"/>
        <end position="22"/>
    </location>
</feature>